<dbReference type="GeneID" id="54418412"/>
<dbReference type="RefSeq" id="XP_033538774.1">
    <property type="nucleotide sequence ID" value="XM_033677842.1"/>
</dbReference>
<dbReference type="GO" id="GO:0033617">
    <property type="term" value="P:mitochondrial respiratory chain complex IV assembly"/>
    <property type="evidence" value="ECO:0007669"/>
    <property type="project" value="TreeGrafter"/>
</dbReference>
<feature type="chain" id="PRO_5044632105" evidence="2">
    <location>
        <begin position="32"/>
        <end position="155"/>
    </location>
</feature>
<dbReference type="AlphaFoldDB" id="A0A6G1GGG4"/>
<dbReference type="EMBL" id="ML975149">
    <property type="protein sequence ID" value="KAF1817143.1"/>
    <property type="molecule type" value="Genomic_DNA"/>
</dbReference>
<reference evidence="3 5" key="1">
    <citation type="submission" date="2020-01" db="EMBL/GenBank/DDBJ databases">
        <authorList>
            <consortium name="DOE Joint Genome Institute"/>
            <person name="Haridas S."/>
            <person name="Albert R."/>
            <person name="Binder M."/>
            <person name="Bloem J."/>
            <person name="Labutti K."/>
            <person name="Salamov A."/>
            <person name="Andreopoulos B."/>
            <person name="Baker S.E."/>
            <person name="Barry K."/>
            <person name="Bills G."/>
            <person name="Bluhm B.H."/>
            <person name="Cannon C."/>
            <person name="Castanera R."/>
            <person name="Culley D.E."/>
            <person name="Daum C."/>
            <person name="Ezra D."/>
            <person name="Gonzalez J.B."/>
            <person name="Henrissat B."/>
            <person name="Kuo A."/>
            <person name="Liang C."/>
            <person name="Lipzen A."/>
            <person name="Lutzoni F."/>
            <person name="Magnuson J."/>
            <person name="Mondo S."/>
            <person name="Nolan M."/>
            <person name="Ohm R."/>
            <person name="Pangilinan J."/>
            <person name="Park H.-J."/>
            <person name="Ramirez L."/>
            <person name="Alfaro M."/>
            <person name="Sun H."/>
            <person name="Tritt A."/>
            <person name="Yoshinaga Y."/>
            <person name="Zwiers L.-H."/>
            <person name="Turgeon B.G."/>
            <person name="Goodwin S.B."/>
            <person name="Spatafora J.W."/>
            <person name="Crous P.W."/>
            <person name="Grigoriev I.V."/>
        </authorList>
    </citation>
    <scope>NUCLEOTIDE SEQUENCE</scope>
    <source>
        <strain evidence="3 5">CBS 781.70</strain>
    </source>
</reference>
<accession>A0A6G1GGG4</accession>
<dbReference type="GO" id="GO:0005759">
    <property type="term" value="C:mitochondrial matrix"/>
    <property type="evidence" value="ECO:0007669"/>
    <property type="project" value="TreeGrafter"/>
</dbReference>
<reference evidence="5" key="3">
    <citation type="submission" date="2025-04" db="UniProtKB">
        <authorList>
            <consortium name="RefSeq"/>
        </authorList>
    </citation>
    <scope>IDENTIFICATION</scope>
    <source>
        <strain evidence="5">CBS 781.70</strain>
    </source>
</reference>
<dbReference type="Proteomes" id="UP000504638">
    <property type="component" value="Unplaced"/>
</dbReference>
<evidence type="ECO:0000313" key="4">
    <source>
        <dbReference type="Proteomes" id="UP000504638"/>
    </source>
</evidence>
<feature type="signal peptide" evidence="2">
    <location>
        <begin position="1"/>
        <end position="31"/>
    </location>
</feature>
<keyword evidence="4" id="KW-1185">Reference proteome</keyword>
<organism evidence="3">
    <name type="scientific">Eremomyces bilateralis CBS 781.70</name>
    <dbReference type="NCBI Taxonomy" id="1392243"/>
    <lineage>
        <taxon>Eukaryota</taxon>
        <taxon>Fungi</taxon>
        <taxon>Dikarya</taxon>
        <taxon>Ascomycota</taxon>
        <taxon>Pezizomycotina</taxon>
        <taxon>Dothideomycetes</taxon>
        <taxon>Dothideomycetes incertae sedis</taxon>
        <taxon>Eremomycetales</taxon>
        <taxon>Eremomycetaceae</taxon>
        <taxon>Eremomyces</taxon>
    </lineage>
</organism>
<name>A0A6G1GGG4_9PEZI</name>
<proteinExistence type="predicted"/>
<feature type="region of interest" description="Disordered" evidence="1">
    <location>
        <begin position="48"/>
        <end position="115"/>
    </location>
</feature>
<feature type="compositionally biased region" description="Basic and acidic residues" evidence="1">
    <location>
        <begin position="87"/>
        <end position="109"/>
    </location>
</feature>
<evidence type="ECO:0000256" key="1">
    <source>
        <dbReference type="SAM" id="MobiDB-lite"/>
    </source>
</evidence>
<evidence type="ECO:0000313" key="3">
    <source>
        <dbReference type="EMBL" id="KAF1817143.1"/>
    </source>
</evidence>
<protein>
    <submittedName>
        <fullName evidence="3 5">Uncharacterized protein</fullName>
    </submittedName>
</protein>
<evidence type="ECO:0000256" key="2">
    <source>
        <dbReference type="SAM" id="SignalP"/>
    </source>
</evidence>
<evidence type="ECO:0000313" key="5">
    <source>
        <dbReference type="RefSeq" id="XP_033538774.1"/>
    </source>
</evidence>
<dbReference type="PANTHER" id="PTHR40020:SF1">
    <property type="entry name" value="CYTOCHROME C OXIDASE ASSEMBLY FACTOR 2"/>
    <property type="match status" value="1"/>
</dbReference>
<sequence length="155" mass="16996">MPPSPLHPRSSQTLSLFTSTLLLSFLVVSLPHMIPCPSDTGRRRAFADGEMDGVSGSGSVRNERRRRRVGDDGRGSGCVVAGTVGEEIERGGEDGRRRRIGRERERECPVPKPGGVVGRWMGWEGRGERESLIVKVERTRRRGVMGNGDGREGES</sequence>
<dbReference type="PANTHER" id="PTHR40020">
    <property type="entry name" value="CYTOCHROME C OXIDASE ASSEMBLY FACTOR 2"/>
    <property type="match status" value="1"/>
</dbReference>
<gene>
    <name evidence="3 5" type="ORF">P152DRAFT_445280</name>
</gene>
<keyword evidence="2" id="KW-0732">Signal</keyword>
<reference evidence="5" key="2">
    <citation type="submission" date="2020-04" db="EMBL/GenBank/DDBJ databases">
        <authorList>
            <consortium name="NCBI Genome Project"/>
        </authorList>
    </citation>
    <scope>NUCLEOTIDE SEQUENCE</scope>
    <source>
        <strain evidence="5">CBS 781.70</strain>
    </source>
</reference>